<comment type="caution">
    <text evidence="4">The sequence shown here is derived from an EMBL/GenBank/DDBJ whole genome shotgun (WGS) entry which is preliminary data.</text>
</comment>
<keyword evidence="4" id="KW-0687">Ribonucleoprotein</keyword>
<keyword evidence="5" id="KW-1185">Reference proteome</keyword>
<keyword evidence="1" id="KW-0808">Transferase</keyword>
<dbReference type="CDD" id="cd04301">
    <property type="entry name" value="NAT_SF"/>
    <property type="match status" value="1"/>
</dbReference>
<proteinExistence type="predicted"/>
<dbReference type="PANTHER" id="PTHR43877">
    <property type="entry name" value="AMINOALKYLPHOSPHONATE N-ACETYLTRANSFERASE-RELATED-RELATED"/>
    <property type="match status" value="1"/>
</dbReference>
<dbReference type="GO" id="GO:0005840">
    <property type="term" value="C:ribosome"/>
    <property type="evidence" value="ECO:0007669"/>
    <property type="project" value="UniProtKB-KW"/>
</dbReference>
<feature type="domain" description="N-acetyltransferase" evidence="3">
    <location>
        <begin position="2"/>
        <end position="149"/>
    </location>
</feature>
<dbReference type="InterPro" id="IPR016181">
    <property type="entry name" value="Acyl_CoA_acyltransferase"/>
</dbReference>
<gene>
    <name evidence="4" type="primary">rimI</name>
    <name evidence="4" type="ORF">J0P97_05550</name>
</gene>
<evidence type="ECO:0000313" key="4">
    <source>
        <dbReference type="EMBL" id="MBT8797532.1"/>
    </source>
</evidence>
<dbReference type="InterPro" id="IPR050832">
    <property type="entry name" value="Bact_Acetyltransf"/>
</dbReference>
<sequence length="166" mass="17357">MSDLRAATPADLDAIMAIEHAAFPSDAWSSAMMGAELASPHSHYVVAERAGRVEGYAGLRAPRGAHDADIQTIALAEPARGRGTGRALLVALLDQASLRGVRHVFLDVRADNPVAQNLYASEGFQVIGTRVGYYAADGVDAIVMQLDVVAWAAARAPQSSEAGACT</sequence>
<dbReference type="Gene3D" id="3.40.630.30">
    <property type="match status" value="1"/>
</dbReference>
<evidence type="ECO:0000313" key="5">
    <source>
        <dbReference type="Proteomes" id="UP000740605"/>
    </source>
</evidence>
<dbReference type="NCBIfam" id="TIGR01575">
    <property type="entry name" value="rimI"/>
    <property type="match status" value="1"/>
</dbReference>
<reference evidence="4 5" key="1">
    <citation type="submission" date="2021-03" db="EMBL/GenBank/DDBJ databases">
        <title>Microbacterium pauli sp. nov., isolated from microfiltered milk.</title>
        <authorList>
            <person name="Bellassi P."/>
            <person name="Fontana A."/>
            <person name="Callegari M.L."/>
            <person name="Lorenzo M."/>
            <person name="Cappa F."/>
        </authorList>
    </citation>
    <scope>NUCLEOTIDE SEQUENCE [LARGE SCALE GENOMIC DNA]</scope>
    <source>
        <strain evidence="4 5">DSM 18909</strain>
    </source>
</reference>
<dbReference type="SUPFAM" id="SSF55729">
    <property type="entry name" value="Acyl-CoA N-acyltransferases (Nat)"/>
    <property type="match status" value="1"/>
</dbReference>
<dbReference type="RefSeq" id="WP_215486786.1">
    <property type="nucleotide sequence ID" value="NZ_BAAAPJ010000002.1"/>
</dbReference>
<evidence type="ECO:0000256" key="1">
    <source>
        <dbReference type="ARBA" id="ARBA00022679"/>
    </source>
</evidence>
<protein>
    <submittedName>
        <fullName evidence="4">Ribosomal protein S18-alanine N-acetyltransferase</fullName>
    </submittedName>
</protein>
<dbReference type="Pfam" id="PF00583">
    <property type="entry name" value="Acetyltransf_1"/>
    <property type="match status" value="1"/>
</dbReference>
<dbReference type="InterPro" id="IPR000182">
    <property type="entry name" value="GNAT_dom"/>
</dbReference>
<dbReference type="PROSITE" id="PS51186">
    <property type="entry name" value="GNAT"/>
    <property type="match status" value="1"/>
</dbReference>
<dbReference type="InterPro" id="IPR006464">
    <property type="entry name" value="AcTrfase_RimI/Ard1"/>
</dbReference>
<dbReference type="EMBL" id="JAFLHG010000004">
    <property type="protein sequence ID" value="MBT8797532.1"/>
    <property type="molecule type" value="Genomic_DNA"/>
</dbReference>
<dbReference type="Proteomes" id="UP000740605">
    <property type="component" value="Unassembled WGS sequence"/>
</dbReference>
<keyword evidence="4" id="KW-0689">Ribosomal protein</keyword>
<evidence type="ECO:0000259" key="3">
    <source>
        <dbReference type="PROSITE" id="PS51186"/>
    </source>
</evidence>
<accession>A0ABS5XSM2</accession>
<evidence type="ECO:0000256" key="2">
    <source>
        <dbReference type="ARBA" id="ARBA00023315"/>
    </source>
</evidence>
<organism evidence="4 5">
    <name type="scientific">Microbacterium flavum</name>
    <dbReference type="NCBI Taxonomy" id="415216"/>
    <lineage>
        <taxon>Bacteria</taxon>
        <taxon>Bacillati</taxon>
        <taxon>Actinomycetota</taxon>
        <taxon>Actinomycetes</taxon>
        <taxon>Micrococcales</taxon>
        <taxon>Microbacteriaceae</taxon>
        <taxon>Microbacterium</taxon>
    </lineage>
</organism>
<keyword evidence="2" id="KW-0012">Acyltransferase</keyword>
<name>A0ABS5XSM2_9MICO</name>